<protein>
    <submittedName>
        <fullName evidence="6">Carboxypeptidase regulatory-like domain-containing protein</fullName>
    </submittedName>
</protein>
<dbReference type="SUPFAM" id="SSF56935">
    <property type="entry name" value="Porins"/>
    <property type="match status" value="1"/>
</dbReference>
<evidence type="ECO:0000259" key="5">
    <source>
        <dbReference type="Pfam" id="PF25183"/>
    </source>
</evidence>
<keyword evidence="6" id="KW-0378">Hydrolase</keyword>
<keyword evidence="6" id="KW-0645">Protease</keyword>
<dbReference type="GO" id="GO:0009279">
    <property type="term" value="C:cell outer membrane"/>
    <property type="evidence" value="ECO:0007669"/>
    <property type="project" value="UniProtKB-SubCell"/>
</dbReference>
<dbReference type="Gene3D" id="2.40.170.20">
    <property type="entry name" value="TonB-dependent receptor, beta-barrel domain"/>
    <property type="match status" value="1"/>
</dbReference>
<dbReference type="Gene3D" id="2.60.40.1120">
    <property type="entry name" value="Carboxypeptidase-like, regulatory domain"/>
    <property type="match status" value="1"/>
</dbReference>
<evidence type="ECO:0000313" key="6">
    <source>
        <dbReference type="EMBL" id="SDF37804.1"/>
    </source>
</evidence>
<evidence type="ECO:0000256" key="1">
    <source>
        <dbReference type="ARBA" id="ARBA00004442"/>
    </source>
</evidence>
<evidence type="ECO:0000256" key="2">
    <source>
        <dbReference type="ARBA" id="ARBA00023136"/>
    </source>
</evidence>
<comment type="subcellular location">
    <subcellularLocation>
        <location evidence="1">Cell outer membrane</location>
    </subcellularLocation>
</comment>
<keyword evidence="3" id="KW-0998">Cell outer membrane</keyword>
<keyword evidence="4" id="KW-0732">Signal</keyword>
<dbReference type="SUPFAM" id="SSF49464">
    <property type="entry name" value="Carboxypeptidase regulatory domain-like"/>
    <property type="match status" value="1"/>
</dbReference>
<dbReference type="OrthoDB" id="97893at2"/>
<dbReference type="InterPro" id="IPR057601">
    <property type="entry name" value="Oar-like_b-barrel"/>
</dbReference>
<sequence length="1117" mass="120233">MYLLRHRGLPPTSVLAIPLFAIAATCAGNFAMAQATNAQIGGRVMDQTGAVVPNTSIVVLNVGTGLERTVTTSSLGEYTIPSLPVGTYKLTATSAGFKSYAQSGITLENGQSARLDVTLEIGSTNATVEVTSSVVQVDTSSAAIRTEIDSTQIKELPLNTRNTLQLITLVPGVGSASLPAAVINQRNGPTFSVNGSRVNGSQVSLDGAILVTGLYNRPANLTNPDSIGEFSLLTNSYGAEFGHASGGAFVAVSKAGTNTFHGSAWEFLRNDALNARNWFAPPPAAKPILKQNQFGVAGGGRILKDKAFFFGTYEGLRIHQVTLENLATITPAQRNGDFSSVATQLHDPYNTTCNTSGSLPGTGTTACNYTAANGYPGRNLIPQNEWDTMSVNFMNTYIPAPTLQPSGLWAYTDQVPTPTSGNQYTVRGDYRLTKNDQMYVRYFHMATSAVTGPPYSSIISSKYYDNFTNTNWGTTVRDTHTFTPNLIGDFGFSDTNLNTVGTPEGLIVTGSQMGAKYNTGGYNVSPQVSVSGVTSFGSGNPWYENTALKQADAKLSWVKGRHLWQFGAMGLREAEHIEWTSTNSAGNPTFSGVQTGNNWADYLIGKPISFGQYTPYYGNEHSVESGFYGQDTYKVSSRLTLNLGLRWDLFYPWVEFNHNSPTVTFDPSFHSTRFPTAPPGLAFPGDPGIPPGTIFMDKGDFAPRLGFAYDVFGDGKTSVRGGYGIFYNAPGAITMANEIEAPPFETQLIFTPNTFTDPYGGTGYTNPFPYPYLNPGPNPLWPFPAQFYSPDPHIKNAFTQQYNFNVQREFPKDLMVQVGYVGSHGDRLWNGNQANAAPYSAGGTAANAQSRRPFLPQYYAGITRISNLGSSNYNSLQVTARKRFSEGYTMQFAYTFAKSLDSGSVADADGGTAQNPASPILGEYARSDFNQKHLLRVNGVWNLPKFENLGVAKYVVGGWMLSGIVAYSSGTPFSVSTGSSAPWLGGGRDMGALRLNTTGINPCAGCGGKDSWARTGYFNTAAYASPLLAPYTYGTFGNSGRNSLTGPSLFDTDMSLAKNFSFLPREGSKIQFRADVFNLFNNVPFNNPTTSLASSVFGKITSAGNARQIQLALRLDF</sequence>
<organism evidence="6 7">
    <name type="scientific">Terriglobus roseus</name>
    <dbReference type="NCBI Taxonomy" id="392734"/>
    <lineage>
        <taxon>Bacteria</taxon>
        <taxon>Pseudomonadati</taxon>
        <taxon>Acidobacteriota</taxon>
        <taxon>Terriglobia</taxon>
        <taxon>Terriglobales</taxon>
        <taxon>Acidobacteriaceae</taxon>
        <taxon>Terriglobus</taxon>
    </lineage>
</organism>
<evidence type="ECO:0000313" key="7">
    <source>
        <dbReference type="Proteomes" id="UP000182427"/>
    </source>
</evidence>
<name>A0A1G7KL88_9BACT</name>
<keyword evidence="6" id="KW-0121">Carboxypeptidase</keyword>
<dbReference type="Pfam" id="PF13620">
    <property type="entry name" value="CarboxypepD_reg"/>
    <property type="match status" value="1"/>
</dbReference>
<dbReference type="EMBL" id="LT629690">
    <property type="protein sequence ID" value="SDF37804.1"/>
    <property type="molecule type" value="Genomic_DNA"/>
</dbReference>
<dbReference type="InterPro" id="IPR036942">
    <property type="entry name" value="Beta-barrel_TonB_sf"/>
</dbReference>
<gene>
    <name evidence="6" type="ORF">SAMN05444167_2224</name>
</gene>
<feature type="signal peptide" evidence="4">
    <location>
        <begin position="1"/>
        <end position="23"/>
    </location>
</feature>
<dbReference type="GO" id="GO:0004180">
    <property type="term" value="F:carboxypeptidase activity"/>
    <property type="evidence" value="ECO:0007669"/>
    <property type="project" value="UniProtKB-KW"/>
</dbReference>
<feature type="domain" description="TonB-dependent transporter Oar-like beta-barrel" evidence="5">
    <location>
        <begin position="252"/>
        <end position="1110"/>
    </location>
</feature>
<dbReference type="Proteomes" id="UP000182427">
    <property type="component" value="Chromosome I"/>
</dbReference>
<feature type="chain" id="PRO_5009241683" evidence="4">
    <location>
        <begin position="24"/>
        <end position="1117"/>
    </location>
</feature>
<dbReference type="InterPro" id="IPR008969">
    <property type="entry name" value="CarboxyPept-like_regulatory"/>
</dbReference>
<reference evidence="6 7" key="1">
    <citation type="submission" date="2016-10" db="EMBL/GenBank/DDBJ databases">
        <authorList>
            <person name="de Groot N.N."/>
        </authorList>
    </citation>
    <scope>NUCLEOTIDE SEQUENCE [LARGE SCALE GENOMIC DNA]</scope>
    <source>
        <strain evidence="6 7">GAS232</strain>
    </source>
</reference>
<dbReference type="AlphaFoldDB" id="A0A1G7KL88"/>
<accession>A0A1G7KL88</accession>
<keyword evidence="7" id="KW-1185">Reference proteome</keyword>
<dbReference type="Pfam" id="PF25183">
    <property type="entry name" value="OMP_b-brl_4"/>
    <property type="match status" value="1"/>
</dbReference>
<evidence type="ECO:0000256" key="3">
    <source>
        <dbReference type="ARBA" id="ARBA00023237"/>
    </source>
</evidence>
<keyword evidence="2" id="KW-0472">Membrane</keyword>
<proteinExistence type="predicted"/>
<evidence type="ECO:0000256" key="4">
    <source>
        <dbReference type="SAM" id="SignalP"/>
    </source>
</evidence>